<evidence type="ECO:0000313" key="1">
    <source>
        <dbReference type="EMBL" id="ERN09495.1"/>
    </source>
</evidence>
<proteinExistence type="predicted"/>
<dbReference type="Proteomes" id="UP000017836">
    <property type="component" value="Unassembled WGS sequence"/>
</dbReference>
<dbReference type="HOGENOM" id="CLU_895295_0_0_1"/>
<protein>
    <recommendedName>
        <fullName evidence="3">NB-ARC domain-containing protein</fullName>
    </recommendedName>
</protein>
<accession>W1PQK1</accession>
<keyword evidence="2" id="KW-1185">Reference proteome</keyword>
<gene>
    <name evidence="1" type="ORF">AMTR_s00029p00115280</name>
</gene>
<dbReference type="Gramene" id="ERN09495">
    <property type="protein sequence ID" value="ERN09495"/>
    <property type="gene ID" value="AMTR_s00029p00115280"/>
</dbReference>
<evidence type="ECO:0008006" key="3">
    <source>
        <dbReference type="Google" id="ProtNLM"/>
    </source>
</evidence>
<dbReference type="AlphaFoldDB" id="W1PQK1"/>
<sequence length="311" mass="35879">MTLKALREIDEEATRIKAEYEEGRTWLRGLCTNGRSTYRLSKRAAKLKIKADRQREKNIQRLATTRPPEPAIELETPTIEDHRTTAQLSSTQRNKEEVLSHIADDRISVIDVVIMVTISEHHIRERIRKRLHLNLAMCDDEDKKHKLLGVLRVPNNLGRDWISKKWEFLNRKRRMVVVSRKKDVCHNMEAECTVEVKKLSWILFLDKAGHHISSPLIDTWIGEWCTLRYCIAEGVVADTESMKAFGNKGHAMIEALKRACMIQDGHLEKSERMHNMLCELAIWITSSGVGLKQAPEASRCRENLIDGQQSK</sequence>
<dbReference type="EMBL" id="KI392980">
    <property type="protein sequence ID" value="ERN09495.1"/>
    <property type="molecule type" value="Genomic_DNA"/>
</dbReference>
<reference evidence="2" key="1">
    <citation type="journal article" date="2013" name="Science">
        <title>The Amborella genome and the evolution of flowering plants.</title>
        <authorList>
            <consortium name="Amborella Genome Project"/>
        </authorList>
    </citation>
    <scope>NUCLEOTIDE SEQUENCE [LARGE SCALE GENOMIC DNA]</scope>
</reference>
<name>W1PQK1_AMBTC</name>
<organism evidence="1 2">
    <name type="scientific">Amborella trichopoda</name>
    <dbReference type="NCBI Taxonomy" id="13333"/>
    <lineage>
        <taxon>Eukaryota</taxon>
        <taxon>Viridiplantae</taxon>
        <taxon>Streptophyta</taxon>
        <taxon>Embryophyta</taxon>
        <taxon>Tracheophyta</taxon>
        <taxon>Spermatophyta</taxon>
        <taxon>Magnoliopsida</taxon>
        <taxon>Amborellales</taxon>
        <taxon>Amborellaceae</taxon>
        <taxon>Amborella</taxon>
    </lineage>
</organism>
<evidence type="ECO:0000313" key="2">
    <source>
        <dbReference type="Proteomes" id="UP000017836"/>
    </source>
</evidence>